<dbReference type="Proteomes" id="UP001066276">
    <property type="component" value="Chromosome 9"/>
</dbReference>
<dbReference type="AlphaFoldDB" id="A0AAV7MQR8"/>
<gene>
    <name evidence="1" type="ORF">NDU88_003286</name>
</gene>
<reference evidence="1" key="1">
    <citation type="journal article" date="2022" name="bioRxiv">
        <title>Sequencing and chromosome-scale assembly of the giantPleurodeles waltlgenome.</title>
        <authorList>
            <person name="Brown T."/>
            <person name="Elewa A."/>
            <person name="Iarovenko S."/>
            <person name="Subramanian E."/>
            <person name="Araus A.J."/>
            <person name="Petzold A."/>
            <person name="Susuki M."/>
            <person name="Suzuki K.-i.T."/>
            <person name="Hayashi T."/>
            <person name="Toyoda A."/>
            <person name="Oliveira C."/>
            <person name="Osipova E."/>
            <person name="Leigh N.D."/>
            <person name="Simon A."/>
            <person name="Yun M.H."/>
        </authorList>
    </citation>
    <scope>NUCLEOTIDE SEQUENCE</scope>
    <source>
        <strain evidence="1">20211129_DDA</strain>
        <tissue evidence="1">Liver</tissue>
    </source>
</reference>
<comment type="caution">
    <text evidence="1">The sequence shown here is derived from an EMBL/GenBank/DDBJ whole genome shotgun (WGS) entry which is preliminary data.</text>
</comment>
<evidence type="ECO:0000313" key="2">
    <source>
        <dbReference type="Proteomes" id="UP001066276"/>
    </source>
</evidence>
<keyword evidence="2" id="KW-1185">Reference proteome</keyword>
<sequence>MRYPTLIFFSNNTVMNTLKPNNQFVMFSSTFGFLSPEEEGLASLSLASTSLLLALINENMSTKSPFQIFSFTSVLTCAARLPGLDSNASVDPSFAELSWTGFLLILGNTFESTGVALTTVDGVGVTRGLFDDAWDVFEGSTSANAFTWCFSSNTEFCKESLATQGVLGGGVLLAGPLMLANSLDTSNKACLDELCTCACCSRAWDVGGGKGGAAGNGTTGRGAGGAPDCPAGDKEANDLRIFAKTSSTPIAGATVVPTLGPCCAGGVATTGTGTTVGATSVGGLTTAD</sequence>
<evidence type="ECO:0000313" key="1">
    <source>
        <dbReference type="EMBL" id="KAJ1105882.1"/>
    </source>
</evidence>
<protein>
    <submittedName>
        <fullName evidence="1">Uncharacterized protein</fullName>
    </submittedName>
</protein>
<dbReference type="EMBL" id="JANPWB010000013">
    <property type="protein sequence ID" value="KAJ1105882.1"/>
    <property type="molecule type" value="Genomic_DNA"/>
</dbReference>
<proteinExistence type="predicted"/>
<accession>A0AAV7MQR8</accession>
<organism evidence="1 2">
    <name type="scientific">Pleurodeles waltl</name>
    <name type="common">Iberian ribbed newt</name>
    <dbReference type="NCBI Taxonomy" id="8319"/>
    <lineage>
        <taxon>Eukaryota</taxon>
        <taxon>Metazoa</taxon>
        <taxon>Chordata</taxon>
        <taxon>Craniata</taxon>
        <taxon>Vertebrata</taxon>
        <taxon>Euteleostomi</taxon>
        <taxon>Amphibia</taxon>
        <taxon>Batrachia</taxon>
        <taxon>Caudata</taxon>
        <taxon>Salamandroidea</taxon>
        <taxon>Salamandridae</taxon>
        <taxon>Pleurodelinae</taxon>
        <taxon>Pleurodeles</taxon>
    </lineage>
</organism>
<name>A0AAV7MQR8_PLEWA</name>